<dbReference type="NCBIfam" id="NF038134">
    <property type="entry name" value="choice_anch_M"/>
    <property type="match status" value="2"/>
</dbReference>
<feature type="transmembrane region" description="Helical" evidence="2">
    <location>
        <begin position="855"/>
        <end position="874"/>
    </location>
</feature>
<evidence type="ECO:0000313" key="4">
    <source>
        <dbReference type="EMBL" id="OWM35318.1"/>
    </source>
</evidence>
<feature type="signal peptide" evidence="3">
    <location>
        <begin position="1"/>
        <end position="43"/>
    </location>
</feature>
<name>A0A854NHB8_CORDP</name>
<dbReference type="InterPro" id="IPR022435">
    <property type="entry name" value="Surface-anchored_actinobac"/>
</dbReference>
<keyword evidence="3" id="KW-0732">Signal</keyword>
<feature type="compositionally biased region" description="Low complexity" evidence="1">
    <location>
        <begin position="574"/>
        <end position="584"/>
    </location>
</feature>
<evidence type="ECO:0000256" key="1">
    <source>
        <dbReference type="SAM" id="MobiDB-lite"/>
    </source>
</evidence>
<feature type="region of interest" description="Disordered" evidence="1">
    <location>
        <begin position="781"/>
        <end position="841"/>
    </location>
</feature>
<proteinExistence type="predicted"/>
<feature type="region of interest" description="Disordered" evidence="1">
    <location>
        <begin position="537"/>
        <end position="602"/>
    </location>
</feature>
<keyword evidence="2" id="KW-0472">Membrane</keyword>
<dbReference type="AlphaFoldDB" id="A0A854NHB8"/>
<dbReference type="Proteomes" id="UP000197692">
    <property type="component" value="Unassembled WGS sequence"/>
</dbReference>
<reference evidence="5" key="1">
    <citation type="submission" date="2016-02" db="EMBL/GenBank/DDBJ databases">
        <title>Genomic analyses of a collection of pathogenic Corynebacterium diphtheriae.</title>
        <authorList>
            <person name="Sangal V."/>
            <person name="Titov L."/>
        </authorList>
    </citation>
    <scope>NUCLEOTIDE SEQUENCE [LARGE SCALE GENOMIC DNA]</scope>
    <source>
        <strain evidence="5">1438</strain>
    </source>
</reference>
<dbReference type="NCBIfam" id="TIGR03769">
    <property type="entry name" value="P_ac_wall_RPT"/>
    <property type="match status" value="2"/>
</dbReference>
<feature type="compositionally biased region" description="Basic and acidic residues" evidence="1">
    <location>
        <begin position="797"/>
        <end position="808"/>
    </location>
</feature>
<evidence type="ECO:0000256" key="3">
    <source>
        <dbReference type="SAM" id="SignalP"/>
    </source>
</evidence>
<evidence type="ECO:0000256" key="2">
    <source>
        <dbReference type="SAM" id="Phobius"/>
    </source>
</evidence>
<comment type="caution">
    <text evidence="4">The sequence shown here is derived from an EMBL/GenBank/DDBJ whole genome shotgun (WGS) entry which is preliminary data.</text>
</comment>
<feature type="compositionally biased region" description="Basic and acidic residues" evidence="1">
    <location>
        <begin position="585"/>
        <end position="602"/>
    </location>
</feature>
<accession>A0A854NHB8</accession>
<feature type="compositionally biased region" description="Basic and acidic residues" evidence="1">
    <location>
        <begin position="825"/>
        <end position="837"/>
    </location>
</feature>
<dbReference type="RefSeq" id="WP_010935762.1">
    <property type="nucleotide sequence ID" value="NZ_JADQUE010000002.1"/>
</dbReference>
<feature type="chain" id="PRO_5032976970" evidence="3">
    <location>
        <begin position="44"/>
        <end position="879"/>
    </location>
</feature>
<dbReference type="EMBL" id="LSZF01000020">
    <property type="protein sequence ID" value="OWM35318.1"/>
    <property type="molecule type" value="Genomic_DNA"/>
</dbReference>
<sequence>MKIITDNFMKVCLMKIPHRRLVGAAATCFLVTGLASLPPTALAGPDQNKHTVYGTHMDLSPEAAVTGANHNLEGEDDGDGGKEITGLGVVLGLRKVNEETAEYKGLPADNAVMWLPRSGYYRFNSTEQTPFVAKQGDTVWQAPQNVDASQLPIYFGYNSGSHIQKAADNEELQNQNYSLDLLKVEGPGDVEVFTQTALRATRIFSSKDKAFRSLIKPRHSHYHTTFTKPGRYVFTYQATAYDSEGEPIKTMPMNLAWQVGGEQPDKGKILDPAQAWEKATKGEVSASLSLKPSENKNTEIAFKGSGNGRLVLLIDGHFLDELPVTGGTAKSTTFLGEGSSKYQALFIPDDYSKPAWLSESFTYDRKDSKNISETGSELVKPKEIDKERVWDPQPISLEDTNVRVSIKPKDGKHILTLQGDKKLRGFASIKMFSSNSTIGAPACSTEGHFDENGKIEQEWDISACEDFKPWLHVTVIPHPLIDVKSIDSKAEEIDLSKSIEKDYKFEELDEKKAPEQIETFGSFKRGDDVKNIPLMKHEDEADTDDSDDSESVDTEDTGDDTETNKNGNGKDTDPSSPSSPSSQSSEEHKEPTVAHKHELTEGHIDIRLAKNNGKVGFNLNHEHVQRSLDDTIIRVRDNARQKRDNKLGDEKWDFLGPVGEKFYILPSSEEPGKPWPGFSSEDLNYKHYPQGVDITLDHAETPDGGRAVFYQADPLTGEVKRMLDTGDEDTRTLSTTKPLHLHGNWSFNKPGQYTLYFKATSGDKEIAAPQPVTFLVGDNATAQQPTGEDVSGKAGKAGKESKKAEKVAVHPVAKSSEPKTAGKSGDSKSPKKEDPNVKKSAIKQKLAETGSYADLLLPAALAFFGIGFAVLGLVRMRRQ</sequence>
<keyword evidence="2" id="KW-1133">Transmembrane helix</keyword>
<protein>
    <submittedName>
        <fullName evidence="4">Cell surface protein</fullName>
    </submittedName>
</protein>
<feature type="compositionally biased region" description="Acidic residues" evidence="1">
    <location>
        <begin position="540"/>
        <end position="561"/>
    </location>
</feature>
<evidence type="ECO:0000313" key="5">
    <source>
        <dbReference type="Proteomes" id="UP000197692"/>
    </source>
</evidence>
<keyword evidence="2" id="KW-0812">Transmembrane</keyword>
<gene>
    <name evidence="4" type="ORF">AY602_02190</name>
</gene>
<organism evidence="4 5">
    <name type="scientific">Corynebacterium diphtheriae bv. mitis</name>
    <dbReference type="NCBI Taxonomy" id="1806053"/>
    <lineage>
        <taxon>Bacteria</taxon>
        <taxon>Bacillati</taxon>
        <taxon>Actinomycetota</taxon>
        <taxon>Actinomycetes</taxon>
        <taxon>Mycobacteriales</taxon>
        <taxon>Corynebacteriaceae</taxon>
        <taxon>Corynebacterium</taxon>
    </lineage>
</organism>